<dbReference type="Pfam" id="PF12680">
    <property type="entry name" value="SnoaL_2"/>
    <property type="match status" value="1"/>
</dbReference>
<evidence type="ECO:0000313" key="3">
    <source>
        <dbReference type="Proteomes" id="UP000551327"/>
    </source>
</evidence>
<proteinExistence type="predicted"/>
<keyword evidence="3" id="KW-1185">Reference proteome</keyword>
<comment type="caution">
    <text evidence="2">The sequence shown here is derived from an EMBL/GenBank/DDBJ whole genome shotgun (WGS) entry which is preliminary data.</text>
</comment>
<evidence type="ECO:0000313" key="2">
    <source>
        <dbReference type="EMBL" id="MBC2669006.1"/>
    </source>
</evidence>
<dbReference type="Proteomes" id="UP000551327">
    <property type="component" value="Unassembled WGS sequence"/>
</dbReference>
<dbReference type="Gene3D" id="3.10.450.50">
    <property type="match status" value="1"/>
</dbReference>
<dbReference type="InterPro" id="IPR032710">
    <property type="entry name" value="NTF2-like_dom_sf"/>
</dbReference>
<reference evidence="2 3" key="1">
    <citation type="submission" date="2020-08" db="EMBL/GenBank/DDBJ databases">
        <title>The genome sequence of type strain Novosphingobium piscinae KCTC 42194.</title>
        <authorList>
            <person name="Liu Y."/>
        </authorList>
    </citation>
    <scope>NUCLEOTIDE SEQUENCE [LARGE SCALE GENOMIC DNA]</scope>
    <source>
        <strain evidence="2 3">KCTC 42194</strain>
    </source>
</reference>
<accession>A0A7X1FXT9</accession>
<sequence length="134" mass="14632">MTPEAMIQFVDDLYAATGVGDFDKAAEMLTDDFIVTEAEGLPMAGIYRGKHALRDLYVKVMAMVDVAALDRVQTTAGGDYAVTILSFRFADPGLAPAELCEVFRFRDGKCCEIKPYYFDPAPFHAAHAAKLAQA</sequence>
<organism evidence="2 3">
    <name type="scientific">Novosphingobium piscinae</name>
    <dbReference type="NCBI Taxonomy" id="1507448"/>
    <lineage>
        <taxon>Bacteria</taxon>
        <taxon>Pseudomonadati</taxon>
        <taxon>Pseudomonadota</taxon>
        <taxon>Alphaproteobacteria</taxon>
        <taxon>Sphingomonadales</taxon>
        <taxon>Sphingomonadaceae</taxon>
        <taxon>Novosphingobium</taxon>
    </lineage>
</organism>
<protein>
    <submittedName>
        <fullName evidence="2">Nuclear transport factor 2 family protein</fullName>
    </submittedName>
</protein>
<dbReference type="EMBL" id="JACLAX010000006">
    <property type="protein sequence ID" value="MBC2669006.1"/>
    <property type="molecule type" value="Genomic_DNA"/>
</dbReference>
<evidence type="ECO:0000259" key="1">
    <source>
        <dbReference type="Pfam" id="PF12680"/>
    </source>
</evidence>
<dbReference type="SUPFAM" id="SSF54427">
    <property type="entry name" value="NTF2-like"/>
    <property type="match status" value="1"/>
</dbReference>
<dbReference type="AlphaFoldDB" id="A0A7X1FXT9"/>
<name>A0A7X1FXT9_9SPHN</name>
<feature type="domain" description="SnoaL-like" evidence="1">
    <location>
        <begin position="10"/>
        <end position="112"/>
    </location>
</feature>
<dbReference type="InterPro" id="IPR037401">
    <property type="entry name" value="SnoaL-like"/>
</dbReference>
<gene>
    <name evidence="2" type="ORF">H7F53_07610</name>
</gene>